<dbReference type="PIRSF" id="PIRSF037307">
    <property type="entry name" value="Lhr-like_helic_prd"/>
    <property type="match status" value="1"/>
</dbReference>
<dbReference type="GO" id="GO:0016874">
    <property type="term" value="F:ligase activity"/>
    <property type="evidence" value="ECO:0007669"/>
    <property type="project" value="UniProtKB-KW"/>
</dbReference>
<keyword evidence="2" id="KW-0227">DNA damage</keyword>
<dbReference type="InterPro" id="IPR026362">
    <property type="entry name" value="DEXH_lig_assoc"/>
</dbReference>
<keyword evidence="3" id="KW-0378">Hydrolase</keyword>
<evidence type="ECO:0000259" key="11">
    <source>
        <dbReference type="PROSITE" id="PS51194"/>
    </source>
</evidence>
<comment type="caution">
    <text evidence="12">The sequence shown here is derived from an EMBL/GenBank/DDBJ whole genome shotgun (WGS) entry which is preliminary data.</text>
</comment>
<keyword evidence="13" id="KW-1185">Reference proteome</keyword>
<evidence type="ECO:0000256" key="5">
    <source>
        <dbReference type="ARBA" id="ARBA00022840"/>
    </source>
</evidence>
<dbReference type="Pfam" id="PF00271">
    <property type="entry name" value="Helicase_C"/>
    <property type="match status" value="1"/>
</dbReference>
<evidence type="ECO:0000256" key="7">
    <source>
        <dbReference type="ARBA" id="ARBA00023204"/>
    </source>
</evidence>
<dbReference type="SMART" id="SM00490">
    <property type="entry name" value="HELICc"/>
    <property type="match status" value="1"/>
</dbReference>
<evidence type="ECO:0000313" key="12">
    <source>
        <dbReference type="EMBL" id="PWG64315.1"/>
    </source>
</evidence>
<evidence type="ECO:0000256" key="9">
    <source>
        <dbReference type="ARBA" id="ARBA00093467"/>
    </source>
</evidence>
<evidence type="ECO:0000256" key="8">
    <source>
        <dbReference type="ARBA" id="ARBA00023235"/>
    </source>
</evidence>
<dbReference type="GO" id="GO:0006281">
    <property type="term" value="P:DNA repair"/>
    <property type="evidence" value="ECO:0007669"/>
    <property type="project" value="UniProtKB-KW"/>
</dbReference>
<evidence type="ECO:0000256" key="1">
    <source>
        <dbReference type="ARBA" id="ARBA00022741"/>
    </source>
</evidence>
<dbReference type="InterPro" id="IPR011545">
    <property type="entry name" value="DEAD/DEAH_box_helicase_dom"/>
</dbReference>
<dbReference type="GO" id="GO:0004386">
    <property type="term" value="F:helicase activity"/>
    <property type="evidence" value="ECO:0007669"/>
    <property type="project" value="UniProtKB-KW"/>
</dbReference>
<dbReference type="Pfam" id="PF00270">
    <property type="entry name" value="DEAD"/>
    <property type="match status" value="1"/>
</dbReference>
<keyword evidence="7" id="KW-0234">DNA repair</keyword>
<dbReference type="PROSITE" id="PS51192">
    <property type="entry name" value="HELICASE_ATP_BIND_1"/>
    <property type="match status" value="1"/>
</dbReference>
<comment type="similarity">
    <text evidence="9">Belongs to the Lhr helicase family. Lhr-Core subfamily.</text>
</comment>
<feature type="domain" description="Helicase ATP-binding" evidence="10">
    <location>
        <begin position="28"/>
        <end position="208"/>
    </location>
</feature>
<dbReference type="PROSITE" id="PS51194">
    <property type="entry name" value="HELICASE_CTER"/>
    <property type="match status" value="1"/>
</dbReference>
<dbReference type="EMBL" id="QFFI01000006">
    <property type="protein sequence ID" value="PWG64315.1"/>
    <property type="molecule type" value="Genomic_DNA"/>
</dbReference>
<reference evidence="12 13" key="1">
    <citation type="submission" date="2018-05" db="EMBL/GenBank/DDBJ databases">
        <title>Spiribacter halobius sp. nov., a moderately halophilic bacterium isolated from marine solar saltern.</title>
        <authorList>
            <person name="Zheng W.-S."/>
            <person name="Lu D.-C."/>
            <person name="Du Z.-J."/>
        </authorList>
    </citation>
    <scope>NUCLEOTIDE SEQUENCE [LARGE SCALE GENOMIC DNA]</scope>
    <source>
        <strain evidence="12 13">E85</strain>
    </source>
</reference>
<dbReference type="AlphaFoldDB" id="A0A2U2N524"/>
<dbReference type="InterPro" id="IPR052511">
    <property type="entry name" value="ATP-dep_Helicase"/>
</dbReference>
<accession>A0A2U2N524</accession>
<evidence type="ECO:0000259" key="10">
    <source>
        <dbReference type="PROSITE" id="PS51192"/>
    </source>
</evidence>
<dbReference type="InterPro" id="IPR017170">
    <property type="entry name" value="Lhr-like"/>
</dbReference>
<keyword evidence="1" id="KW-0547">Nucleotide-binding</keyword>
<dbReference type="GO" id="GO:0003677">
    <property type="term" value="F:DNA binding"/>
    <property type="evidence" value="ECO:0007669"/>
    <property type="project" value="UniProtKB-KW"/>
</dbReference>
<dbReference type="GO" id="GO:0005524">
    <property type="term" value="F:ATP binding"/>
    <property type="evidence" value="ECO:0007669"/>
    <property type="project" value="UniProtKB-KW"/>
</dbReference>
<name>A0A2U2N524_9GAMM</name>
<evidence type="ECO:0000256" key="2">
    <source>
        <dbReference type="ARBA" id="ARBA00022763"/>
    </source>
</evidence>
<dbReference type="PANTHER" id="PTHR47962">
    <property type="entry name" value="ATP-DEPENDENT HELICASE LHR-RELATED-RELATED"/>
    <property type="match status" value="1"/>
</dbReference>
<keyword evidence="5" id="KW-0067">ATP-binding</keyword>
<dbReference type="RefSeq" id="WP_109677028.1">
    <property type="nucleotide sequence ID" value="NZ_CP086615.1"/>
</dbReference>
<keyword evidence="4" id="KW-0347">Helicase</keyword>
<dbReference type="InterPro" id="IPR027417">
    <property type="entry name" value="P-loop_NTPase"/>
</dbReference>
<dbReference type="Pfam" id="PF19306">
    <property type="entry name" value="WHD_Lhr"/>
    <property type="match status" value="1"/>
</dbReference>
<gene>
    <name evidence="12" type="ORF">DEM34_05375</name>
</gene>
<dbReference type="Pfam" id="PF08494">
    <property type="entry name" value="DEAD_assoc"/>
    <property type="match status" value="1"/>
</dbReference>
<dbReference type="InterPro" id="IPR001650">
    <property type="entry name" value="Helicase_C-like"/>
</dbReference>
<dbReference type="Gene3D" id="3.40.50.300">
    <property type="entry name" value="P-loop containing nucleotide triphosphate hydrolases"/>
    <property type="match status" value="2"/>
</dbReference>
<organism evidence="12 13">
    <name type="scientific">Sediminicurvatus halobius</name>
    <dbReference type="NCBI Taxonomy" id="2182432"/>
    <lineage>
        <taxon>Bacteria</taxon>
        <taxon>Pseudomonadati</taxon>
        <taxon>Pseudomonadota</taxon>
        <taxon>Gammaproteobacteria</taxon>
        <taxon>Chromatiales</taxon>
        <taxon>Ectothiorhodospiraceae</taxon>
        <taxon>Sediminicurvatus</taxon>
    </lineage>
</organism>
<keyword evidence="8" id="KW-0413">Isomerase</keyword>
<dbReference type="NCBIfam" id="TIGR04121">
    <property type="entry name" value="DEXH_lig_assoc"/>
    <property type="match status" value="1"/>
</dbReference>
<dbReference type="InterPro" id="IPR014001">
    <property type="entry name" value="Helicase_ATP-bd"/>
</dbReference>
<dbReference type="OrthoDB" id="9815222at2"/>
<proteinExistence type="inferred from homology"/>
<dbReference type="PANTHER" id="PTHR47962:SF3">
    <property type="entry name" value="LARGE ATP-DEPENDENT HELICASE-RELATED PROTEIN"/>
    <property type="match status" value="1"/>
</dbReference>
<keyword evidence="12" id="KW-0436">Ligase</keyword>
<evidence type="ECO:0000256" key="4">
    <source>
        <dbReference type="ARBA" id="ARBA00022806"/>
    </source>
</evidence>
<keyword evidence="6" id="KW-0238">DNA-binding</keyword>
<dbReference type="InterPro" id="IPR013701">
    <property type="entry name" value="Lhr-like_DEAD/DEAH_assoc"/>
</dbReference>
<dbReference type="Proteomes" id="UP000245474">
    <property type="component" value="Unassembled WGS sequence"/>
</dbReference>
<evidence type="ECO:0000313" key="13">
    <source>
        <dbReference type="Proteomes" id="UP000245474"/>
    </source>
</evidence>
<dbReference type="GO" id="GO:0016887">
    <property type="term" value="F:ATP hydrolysis activity"/>
    <property type="evidence" value="ECO:0007669"/>
    <property type="project" value="TreeGrafter"/>
</dbReference>
<evidence type="ECO:0000256" key="6">
    <source>
        <dbReference type="ARBA" id="ARBA00023125"/>
    </source>
</evidence>
<evidence type="ECO:0000256" key="3">
    <source>
        <dbReference type="ARBA" id="ARBA00022801"/>
    </source>
</evidence>
<dbReference type="SUPFAM" id="SSF52540">
    <property type="entry name" value="P-loop containing nucleoside triphosphate hydrolases"/>
    <property type="match status" value="1"/>
</dbReference>
<protein>
    <submittedName>
        <fullName evidence="12">Ligase-associated DNA damage response DEXH box helicase</fullName>
    </submittedName>
</protein>
<dbReference type="InterPro" id="IPR045628">
    <property type="entry name" value="Lhr_WH_dom"/>
</dbReference>
<sequence>MKPEAGTALGDWFAGQGWTPADFQRATWAAYLAGRSGLVHSATGSGKSLAAWGGPLLEGLARADHDPPLRVLWVTPLRALASDTVTNLQAATDGVGLRWRVEKRTGDTGASARARQRRRPPAALVTTPESLSLLLSYRRGGEAFRGLRAVVVDEWHELLGSKRGVQLELCLARLRALAPGLRVWGLSATLGNTAEAQDVLLAGDPRGELIRGSEAKRIRIRGLLPGRHERFPWAGHLGVSLLPQVLEHLGSARSCLLFTNTRSQAELWFEAILRARSDWLEGLGLHHGSIDRALRDRIEAGLREGRFRCVVATSSLDLGVDFSPVDRVVQVGSPKGVARLAQRAGRCGHQPGAESEVLCVPSHALELVEIAAARRAWDAGRIEGRTPLRGCLDVLAQHLVTLAAGDGFQPEALLAEVRTTHAYRDLGDEAWQWVLDFVTGGGPVLAAYPDFRRVLRGDDGRYRIAGRAHAARHRMSIGTITSDAAIAVRFQGGGHLGTIEESFISRLRPGDTFLFAGRALELVRVRDLTAYVRRARGSRRAVPRWQGGRLPLSTELADGVREILAEVRAGHLRDPETRAVADVLAIQQRWSALPGPGELLAERVDSREGAHLFLYPFAGRLVHEGLAALIAWRLGRRQPATFSITVNDYGFELLADELPALDAETVRSLFHPEALVEDLLACVNASELARRQFRDIARIAGLVFQGYPGRGKSARQLQASSGLIYDTLARYDPDNRLLGQARDEVLERQLELQRLRRVLGDISDWRVRYHEPERLTPLAFPLWADRLRNRLSTERWEDRVARMVARLEKAAGPA</sequence>
<dbReference type="SMART" id="SM00487">
    <property type="entry name" value="DEXDc"/>
    <property type="match status" value="1"/>
</dbReference>
<feature type="domain" description="Helicase C-terminal" evidence="11">
    <location>
        <begin position="241"/>
        <end position="403"/>
    </location>
</feature>